<evidence type="ECO:0000313" key="2">
    <source>
        <dbReference type="EMBL" id="GBA94444.1"/>
    </source>
</evidence>
<comment type="caution">
    <text evidence="2">The sequence shown here is derived from an EMBL/GenBank/DDBJ whole genome shotgun (WGS) entry which is preliminary data.</text>
</comment>
<feature type="transmembrane region" description="Helical" evidence="1">
    <location>
        <begin position="33"/>
        <end position="54"/>
    </location>
</feature>
<name>A0AB33ZSG4_LACGS</name>
<evidence type="ECO:0000313" key="3">
    <source>
        <dbReference type="Proteomes" id="UP000250668"/>
    </source>
</evidence>
<proteinExistence type="predicted"/>
<keyword evidence="1" id="KW-0472">Membrane</keyword>
<evidence type="ECO:0008006" key="4">
    <source>
        <dbReference type="Google" id="ProtNLM"/>
    </source>
</evidence>
<keyword evidence="1" id="KW-0812">Transmembrane</keyword>
<dbReference type="Proteomes" id="UP000250668">
    <property type="component" value="Unassembled WGS sequence"/>
</dbReference>
<dbReference type="EMBL" id="BEXJ01000001">
    <property type="protein sequence ID" value="GBA94444.1"/>
    <property type="molecule type" value="Genomic_DNA"/>
</dbReference>
<dbReference type="AlphaFoldDB" id="A0AB33ZSG4"/>
<reference evidence="2 3" key="1">
    <citation type="journal article" date="2018" name="Int. J. Syst. Evol. Microbiol.">
        <title>Lactobacillus paragasseri sp. nov., a sister taxon of Lactobacillus gasseri, based on whole-genome sequence analyses.</title>
        <authorList>
            <person name="Tanizawa Y."/>
            <person name="Tada I."/>
            <person name="Kobayashi H."/>
            <person name="Endo A."/>
            <person name="Maeno S."/>
            <person name="Toyoda A."/>
            <person name="Arita M."/>
            <person name="Nakamura Y."/>
            <person name="Sakamoto M."/>
            <person name="Ohkuma M."/>
            <person name="Tohno M."/>
        </authorList>
    </citation>
    <scope>NUCLEOTIDE SEQUENCE [LARGE SCALE GENOMIC DNA]</scope>
    <source>
        <strain evidence="2 3">JCM 1025</strain>
    </source>
</reference>
<keyword evidence="1" id="KW-1133">Transmembrane helix</keyword>
<organism evidence="2 3">
    <name type="scientific">Lactobacillus gasseri</name>
    <dbReference type="NCBI Taxonomy" id="1596"/>
    <lineage>
        <taxon>Bacteria</taxon>
        <taxon>Bacillati</taxon>
        <taxon>Bacillota</taxon>
        <taxon>Bacilli</taxon>
        <taxon>Lactobacillales</taxon>
        <taxon>Lactobacillaceae</taxon>
        <taxon>Lactobacillus</taxon>
    </lineage>
</organism>
<gene>
    <name evidence="2" type="ORF">LJCM1025_01070</name>
</gene>
<protein>
    <recommendedName>
        <fullName evidence="4">Group-specific protein</fullName>
    </recommendedName>
</protein>
<evidence type="ECO:0000256" key="1">
    <source>
        <dbReference type="SAM" id="Phobius"/>
    </source>
</evidence>
<feature type="transmembrane region" description="Helical" evidence="1">
    <location>
        <begin position="6"/>
        <end position="24"/>
    </location>
</feature>
<sequence>MESVVKTIVFSVGLIFFALIKFTIKQDENSKKLVLQMSLVGCFLIIYNAIWSYFIR</sequence>
<accession>A0AB33ZSG4</accession>